<dbReference type="Proteomes" id="UP001164929">
    <property type="component" value="Chromosome 8"/>
</dbReference>
<protein>
    <submittedName>
        <fullName evidence="1">Uncharacterized protein</fullName>
    </submittedName>
</protein>
<reference evidence="1" key="1">
    <citation type="journal article" date="2023" name="Mol. Ecol. Resour.">
        <title>Chromosome-level genome assembly of a triploid poplar Populus alba 'Berolinensis'.</title>
        <authorList>
            <person name="Chen S."/>
            <person name="Yu Y."/>
            <person name="Wang X."/>
            <person name="Wang S."/>
            <person name="Zhang T."/>
            <person name="Zhou Y."/>
            <person name="He R."/>
            <person name="Meng N."/>
            <person name="Wang Y."/>
            <person name="Liu W."/>
            <person name="Liu Z."/>
            <person name="Liu J."/>
            <person name="Guo Q."/>
            <person name="Huang H."/>
            <person name="Sederoff R.R."/>
            <person name="Wang G."/>
            <person name="Qu G."/>
            <person name="Chen S."/>
        </authorList>
    </citation>
    <scope>NUCLEOTIDE SEQUENCE</scope>
    <source>
        <strain evidence="1">SC-2020</strain>
    </source>
</reference>
<organism evidence="1 2">
    <name type="scientific">Populus alba x Populus x berolinensis</name>
    <dbReference type="NCBI Taxonomy" id="444605"/>
    <lineage>
        <taxon>Eukaryota</taxon>
        <taxon>Viridiplantae</taxon>
        <taxon>Streptophyta</taxon>
        <taxon>Embryophyta</taxon>
        <taxon>Tracheophyta</taxon>
        <taxon>Spermatophyta</taxon>
        <taxon>Magnoliopsida</taxon>
        <taxon>eudicotyledons</taxon>
        <taxon>Gunneridae</taxon>
        <taxon>Pentapetalae</taxon>
        <taxon>rosids</taxon>
        <taxon>fabids</taxon>
        <taxon>Malpighiales</taxon>
        <taxon>Salicaceae</taxon>
        <taxon>Saliceae</taxon>
        <taxon>Populus</taxon>
    </lineage>
</organism>
<dbReference type="EMBL" id="JAQIZT010000008">
    <property type="protein sequence ID" value="KAJ6988611.1"/>
    <property type="molecule type" value="Genomic_DNA"/>
</dbReference>
<comment type="caution">
    <text evidence="1">The sequence shown here is derived from an EMBL/GenBank/DDBJ whole genome shotgun (WGS) entry which is preliminary data.</text>
</comment>
<name>A0AAD6QDS8_9ROSI</name>
<evidence type="ECO:0000313" key="1">
    <source>
        <dbReference type="EMBL" id="KAJ6988611.1"/>
    </source>
</evidence>
<proteinExistence type="predicted"/>
<dbReference type="AlphaFoldDB" id="A0AAD6QDS8"/>
<gene>
    <name evidence="1" type="ORF">NC653_021510</name>
</gene>
<sequence length="73" mass="8773">MWDIDGLLAFHAQFHMHRIPTNVLEQNRRPCWRSHWNLGTQWIRLQYPNKAHDSMRTLPENILRVQLPSSLSL</sequence>
<evidence type="ECO:0000313" key="2">
    <source>
        <dbReference type="Proteomes" id="UP001164929"/>
    </source>
</evidence>
<accession>A0AAD6QDS8</accession>
<keyword evidence="2" id="KW-1185">Reference proteome</keyword>